<proteinExistence type="inferred from homology"/>
<protein>
    <submittedName>
        <fullName evidence="6">RND family efflux transporter, MFP subunit</fullName>
    </submittedName>
</protein>
<dbReference type="SUPFAM" id="SSF111369">
    <property type="entry name" value="HlyD-like secretion proteins"/>
    <property type="match status" value="1"/>
</dbReference>
<dbReference type="STRING" id="490189.SAMN02927903_03246"/>
<dbReference type="PANTHER" id="PTHR30469">
    <property type="entry name" value="MULTIDRUG RESISTANCE PROTEIN MDTA"/>
    <property type="match status" value="1"/>
</dbReference>
<feature type="domain" description="CzcB-like barrel-sandwich hybrid" evidence="4">
    <location>
        <begin position="76"/>
        <end position="201"/>
    </location>
</feature>
<evidence type="ECO:0000256" key="1">
    <source>
        <dbReference type="ARBA" id="ARBA00009477"/>
    </source>
</evidence>
<name>A0A1G5KDT5_9FLAO</name>
<evidence type="ECO:0000256" key="3">
    <source>
        <dbReference type="SAM" id="Phobius"/>
    </source>
</evidence>
<dbReference type="OrthoDB" id="9801814at2"/>
<accession>A0A1G5KDT5</accession>
<dbReference type="InterPro" id="IPR058647">
    <property type="entry name" value="BSH_CzcB-like"/>
</dbReference>
<comment type="similarity">
    <text evidence="1">Belongs to the membrane fusion protein (MFP) (TC 8.A.1) family.</text>
</comment>
<dbReference type="NCBIfam" id="TIGR01730">
    <property type="entry name" value="RND_mfp"/>
    <property type="match status" value="1"/>
</dbReference>
<dbReference type="GO" id="GO:1990281">
    <property type="term" value="C:efflux pump complex"/>
    <property type="evidence" value="ECO:0007669"/>
    <property type="project" value="TreeGrafter"/>
</dbReference>
<evidence type="ECO:0000313" key="7">
    <source>
        <dbReference type="Proteomes" id="UP000199354"/>
    </source>
</evidence>
<feature type="coiled-coil region" evidence="2">
    <location>
        <begin position="108"/>
        <end position="166"/>
    </location>
</feature>
<dbReference type="Gene3D" id="2.40.30.170">
    <property type="match status" value="1"/>
</dbReference>
<dbReference type="AlphaFoldDB" id="A0A1G5KDT5"/>
<feature type="transmembrane region" description="Helical" evidence="3">
    <location>
        <begin position="12"/>
        <end position="28"/>
    </location>
</feature>
<keyword evidence="3" id="KW-0812">Transmembrane</keyword>
<keyword evidence="2" id="KW-0175">Coiled coil</keyword>
<dbReference type="EMBL" id="FMVF01000029">
    <property type="protein sequence ID" value="SCY98584.1"/>
    <property type="molecule type" value="Genomic_DNA"/>
</dbReference>
<feature type="domain" description="YknX-like C-terminal permuted SH3-like" evidence="5">
    <location>
        <begin position="289"/>
        <end position="355"/>
    </location>
</feature>
<dbReference type="InterPro" id="IPR058637">
    <property type="entry name" value="YknX-like_C"/>
</dbReference>
<evidence type="ECO:0000259" key="5">
    <source>
        <dbReference type="Pfam" id="PF25989"/>
    </source>
</evidence>
<dbReference type="Gene3D" id="2.40.50.100">
    <property type="match status" value="1"/>
</dbReference>
<dbReference type="PANTHER" id="PTHR30469:SF38">
    <property type="entry name" value="HLYD FAMILY SECRETION PROTEIN"/>
    <property type="match status" value="1"/>
</dbReference>
<organism evidence="6 7">
    <name type="scientific">Flavobacterium caeni</name>
    <dbReference type="NCBI Taxonomy" id="490189"/>
    <lineage>
        <taxon>Bacteria</taxon>
        <taxon>Pseudomonadati</taxon>
        <taxon>Bacteroidota</taxon>
        <taxon>Flavobacteriia</taxon>
        <taxon>Flavobacteriales</taxon>
        <taxon>Flavobacteriaceae</taxon>
        <taxon>Flavobacterium</taxon>
    </lineage>
</organism>
<evidence type="ECO:0000256" key="2">
    <source>
        <dbReference type="SAM" id="Coils"/>
    </source>
</evidence>
<dbReference type="InterPro" id="IPR006143">
    <property type="entry name" value="RND_pump_MFP"/>
</dbReference>
<evidence type="ECO:0000313" key="6">
    <source>
        <dbReference type="EMBL" id="SCY98584.1"/>
    </source>
</evidence>
<dbReference type="RefSeq" id="WP_091147011.1">
    <property type="nucleotide sequence ID" value="NZ_FMVF01000029.1"/>
</dbReference>
<dbReference type="GO" id="GO:0015562">
    <property type="term" value="F:efflux transmembrane transporter activity"/>
    <property type="evidence" value="ECO:0007669"/>
    <property type="project" value="TreeGrafter"/>
</dbReference>
<dbReference type="Pfam" id="PF25973">
    <property type="entry name" value="BSH_CzcB"/>
    <property type="match status" value="1"/>
</dbReference>
<sequence>MNTKSSILKKVLYVIIPLVIIAIVVIKLKTNKEITQSKVYQYDKEQAINVQVDTLQLENVNAEFSYSGTFEPNKETKISAELQGKINTILVDVGSVVSKGQTLIQLDNSLLKLQLQTIEVQIEGLEADVNRYTILAKADAIQGVQLEKAELGLKSAKVQKATLLEQINKTTIKAPFSGVVTAKHSEEGAFAAPGVPLLQITDISMLKFTVNVPENELSKFKINQNYSLSSDAYPEISLNGKAIMIGSKANMGSSFPVQFMVNNTSDLKIKSGMFGKVFLKSETSGKGIIIPSSAIQGTDNQPQVYVVKNGKALLQNITISKRTQNKAVVSNGLNEGDVIVTNGFINLFDGANVTVK</sequence>
<dbReference type="Pfam" id="PF25989">
    <property type="entry name" value="YknX_C"/>
    <property type="match status" value="1"/>
</dbReference>
<reference evidence="6 7" key="1">
    <citation type="submission" date="2016-10" db="EMBL/GenBank/DDBJ databases">
        <authorList>
            <person name="de Groot N.N."/>
        </authorList>
    </citation>
    <scope>NUCLEOTIDE SEQUENCE [LARGE SCALE GENOMIC DNA]</scope>
    <source>
        <strain evidence="6 7">CGMCC 1.7031</strain>
    </source>
</reference>
<dbReference type="Gene3D" id="2.40.420.20">
    <property type="match status" value="1"/>
</dbReference>
<keyword evidence="3" id="KW-0472">Membrane</keyword>
<gene>
    <name evidence="6" type="ORF">SAMN02927903_03246</name>
</gene>
<keyword evidence="7" id="KW-1185">Reference proteome</keyword>
<dbReference type="Proteomes" id="UP000199354">
    <property type="component" value="Unassembled WGS sequence"/>
</dbReference>
<keyword evidence="3" id="KW-1133">Transmembrane helix</keyword>
<evidence type="ECO:0000259" key="4">
    <source>
        <dbReference type="Pfam" id="PF25973"/>
    </source>
</evidence>